<name>A0A3S3SEV7_9HYPH</name>
<proteinExistence type="predicted"/>
<dbReference type="AlphaFoldDB" id="A0A3S3SEV7"/>
<keyword evidence="1" id="KW-0812">Transmembrane</keyword>
<evidence type="ECO:0000313" key="3">
    <source>
        <dbReference type="Proteomes" id="UP000287687"/>
    </source>
</evidence>
<reference evidence="2 3" key="1">
    <citation type="submission" date="2019-01" db="EMBL/GenBank/DDBJ databases">
        <title>The draft genome of Rhizobium sp. 24NR.</title>
        <authorList>
            <person name="Liu L."/>
            <person name="Liang L."/>
            <person name="Shi S."/>
            <person name="Xu L."/>
            <person name="Wang X."/>
            <person name="Li L."/>
            <person name="Zhang X."/>
        </authorList>
    </citation>
    <scope>NUCLEOTIDE SEQUENCE [LARGE SCALE GENOMIC DNA]</scope>
    <source>
        <strain evidence="2 3">24NR</strain>
    </source>
</reference>
<keyword evidence="1" id="KW-0472">Membrane</keyword>
<keyword evidence="1" id="KW-1133">Transmembrane helix</keyword>
<dbReference type="Proteomes" id="UP000287687">
    <property type="component" value="Unassembled WGS sequence"/>
</dbReference>
<organism evidence="2 3">
    <name type="scientific">Neorhizobium lilium</name>
    <dbReference type="NCBI Taxonomy" id="2503024"/>
    <lineage>
        <taxon>Bacteria</taxon>
        <taxon>Pseudomonadati</taxon>
        <taxon>Pseudomonadota</taxon>
        <taxon>Alphaproteobacteria</taxon>
        <taxon>Hyphomicrobiales</taxon>
        <taxon>Rhizobiaceae</taxon>
        <taxon>Rhizobium/Agrobacterium group</taxon>
        <taxon>Neorhizobium</taxon>
    </lineage>
</organism>
<comment type="caution">
    <text evidence="2">The sequence shown here is derived from an EMBL/GenBank/DDBJ whole genome shotgun (WGS) entry which is preliminary data.</text>
</comment>
<sequence length="65" mass="6718">MTAHTYSAIPAIELKSPSVPAHPLRPVFVTVIALKVAVSVFLLATVSLAPPVAAEGTYMSVASID</sequence>
<dbReference type="EMBL" id="SBIP01000002">
    <property type="protein sequence ID" value="RWX78612.1"/>
    <property type="molecule type" value="Genomic_DNA"/>
</dbReference>
<keyword evidence="3" id="KW-1185">Reference proteome</keyword>
<evidence type="ECO:0000313" key="2">
    <source>
        <dbReference type="EMBL" id="RWX78612.1"/>
    </source>
</evidence>
<accession>A0A3S3SEV7</accession>
<dbReference type="RefSeq" id="WP_128442589.1">
    <property type="nucleotide sequence ID" value="NZ_SBIP01000002.1"/>
</dbReference>
<protein>
    <submittedName>
        <fullName evidence="2">Uncharacterized protein</fullName>
    </submittedName>
</protein>
<gene>
    <name evidence="2" type="ORF">EPK99_08400</name>
</gene>
<feature type="transmembrane region" description="Helical" evidence="1">
    <location>
        <begin position="27"/>
        <end position="49"/>
    </location>
</feature>
<dbReference type="OrthoDB" id="8401315at2"/>
<evidence type="ECO:0000256" key="1">
    <source>
        <dbReference type="SAM" id="Phobius"/>
    </source>
</evidence>